<dbReference type="Proteomes" id="UP000289437">
    <property type="component" value="Unassembled WGS sequence"/>
</dbReference>
<name>A0A4Q0T931_9BACT</name>
<evidence type="ECO:0000313" key="1">
    <source>
        <dbReference type="EMBL" id="RXH58246.1"/>
    </source>
</evidence>
<sequence length="137" mass="15684">MDGWARVLVEVPFNCVDKAFIDYLSDVGAMDEQGRAIRPAPAKIKKIAYDLYNSDLLRESTRGRPAPPTRSHIRDEDYVPIVSHDLMKAWWQAWTEHGFSTPGETFEAYKLRIRTRANEISLIAAGRFPESHYVSDD</sequence>
<accession>A0A4Q0T931</accession>
<organism evidence="1 2">
    <name type="scientific">Granulicella sibirica</name>
    <dbReference type="NCBI Taxonomy" id="2479048"/>
    <lineage>
        <taxon>Bacteria</taxon>
        <taxon>Pseudomonadati</taxon>
        <taxon>Acidobacteriota</taxon>
        <taxon>Terriglobia</taxon>
        <taxon>Terriglobales</taxon>
        <taxon>Acidobacteriaceae</taxon>
        <taxon>Granulicella</taxon>
    </lineage>
</organism>
<dbReference type="AlphaFoldDB" id="A0A4Q0T931"/>
<dbReference type="EMBL" id="RDSM01000001">
    <property type="protein sequence ID" value="RXH58246.1"/>
    <property type="molecule type" value="Genomic_DNA"/>
</dbReference>
<comment type="caution">
    <text evidence="1">The sequence shown here is derived from an EMBL/GenBank/DDBJ whole genome shotgun (WGS) entry which is preliminary data.</text>
</comment>
<keyword evidence="2" id="KW-1185">Reference proteome</keyword>
<reference evidence="2" key="2">
    <citation type="submission" date="2019-02" db="EMBL/GenBank/DDBJ databases">
        <title>Granulicella sibirica sp. nov., a psychrotolerant acidobacterium isolated from an organic soil layer in forested tundra, West Siberia.</title>
        <authorList>
            <person name="Oshkin I.Y."/>
            <person name="Kulichevskaya I.S."/>
            <person name="Rijpstra W.I.C."/>
            <person name="Sinninghe Damste J.S."/>
            <person name="Rakitin A.L."/>
            <person name="Ravin N.V."/>
            <person name="Dedysh S.N."/>
        </authorList>
    </citation>
    <scope>NUCLEOTIDE SEQUENCE [LARGE SCALE GENOMIC DNA]</scope>
    <source>
        <strain evidence="2">AF10</strain>
    </source>
</reference>
<gene>
    <name evidence="1" type="ORF">GRAN_1556</name>
</gene>
<reference evidence="1 2" key="1">
    <citation type="submission" date="2018-11" db="EMBL/GenBank/DDBJ databases">
        <authorList>
            <person name="Mardanov A.V."/>
            <person name="Ravin N.V."/>
            <person name="Dedysh S.N."/>
        </authorList>
    </citation>
    <scope>NUCLEOTIDE SEQUENCE [LARGE SCALE GENOMIC DNA]</scope>
    <source>
        <strain evidence="1 2">AF10</strain>
    </source>
</reference>
<protein>
    <submittedName>
        <fullName evidence="1">Uncharacterized protein</fullName>
    </submittedName>
</protein>
<proteinExistence type="predicted"/>
<evidence type="ECO:0000313" key="2">
    <source>
        <dbReference type="Proteomes" id="UP000289437"/>
    </source>
</evidence>